<dbReference type="GO" id="GO:1990539">
    <property type="term" value="P:fructose import across plasma membrane"/>
    <property type="evidence" value="ECO:0007669"/>
    <property type="project" value="UniProtKB-ARBA"/>
</dbReference>
<keyword evidence="8" id="KW-0762">Sugar transport</keyword>
<evidence type="ECO:0000256" key="3">
    <source>
        <dbReference type="ARBA" id="ARBA00004651"/>
    </source>
</evidence>
<dbReference type="GeneID" id="129341417"/>
<proteinExistence type="inferred from homology"/>
<dbReference type="AlphaFoldDB" id="A0AA97KCR7"/>
<name>A0AA97KCR7_EUBMA</name>
<dbReference type="InterPro" id="IPR005828">
    <property type="entry name" value="MFS_sugar_transport-like"/>
</dbReference>
<evidence type="ECO:0000256" key="13">
    <source>
        <dbReference type="ARBA" id="ARBA00031099"/>
    </source>
</evidence>
<dbReference type="InterPro" id="IPR020846">
    <property type="entry name" value="MFS_dom"/>
</dbReference>
<dbReference type="PANTHER" id="PTHR23503:SF54">
    <property type="entry name" value="MAJOR FACILITATOR SUPERFAMILY (MFS) PROFILE DOMAIN-CONTAINING PROTEIN"/>
    <property type="match status" value="1"/>
</dbReference>
<gene>
    <name evidence="18" type="primary">LOC129341417</name>
</gene>
<dbReference type="PROSITE" id="PS00217">
    <property type="entry name" value="SUGAR_TRANSPORT_2"/>
    <property type="match status" value="1"/>
</dbReference>
<feature type="domain" description="Major facilitator superfamily (MFS) profile" evidence="16">
    <location>
        <begin position="19"/>
        <end position="462"/>
    </location>
</feature>
<evidence type="ECO:0000256" key="12">
    <source>
        <dbReference type="ARBA" id="ARBA00029961"/>
    </source>
</evidence>
<dbReference type="NCBIfam" id="TIGR00879">
    <property type="entry name" value="SP"/>
    <property type="match status" value="1"/>
</dbReference>
<evidence type="ECO:0000259" key="16">
    <source>
        <dbReference type="PROSITE" id="PS50850"/>
    </source>
</evidence>
<comment type="similarity">
    <text evidence="4">Belongs to the major facilitator superfamily. Sugar transporter (TC 2.A.1.1) family. Glucose transporter subfamily.</text>
</comment>
<feature type="transmembrane region" description="Helical" evidence="15">
    <location>
        <begin position="410"/>
        <end position="432"/>
    </location>
</feature>
<evidence type="ECO:0000313" key="17">
    <source>
        <dbReference type="Proteomes" id="UP001190640"/>
    </source>
</evidence>
<evidence type="ECO:0000256" key="15">
    <source>
        <dbReference type="SAM" id="Phobius"/>
    </source>
</evidence>
<dbReference type="SUPFAM" id="SSF103473">
    <property type="entry name" value="MFS general substrate transporter"/>
    <property type="match status" value="1"/>
</dbReference>
<dbReference type="PROSITE" id="PS50850">
    <property type="entry name" value="MFS"/>
    <property type="match status" value="1"/>
</dbReference>
<dbReference type="PRINTS" id="PR00171">
    <property type="entry name" value="SUGRTRNSPORT"/>
</dbReference>
<dbReference type="PANTHER" id="PTHR23503">
    <property type="entry name" value="SOLUTE CARRIER FAMILY 2"/>
    <property type="match status" value="1"/>
</dbReference>
<keyword evidence="17" id="KW-1185">Reference proteome</keyword>
<dbReference type="InterPro" id="IPR045263">
    <property type="entry name" value="GLUT"/>
</dbReference>
<dbReference type="GO" id="GO:0005353">
    <property type="term" value="F:fructose transmembrane transporter activity"/>
    <property type="evidence" value="ECO:0007669"/>
    <property type="project" value="UniProtKB-ARBA"/>
</dbReference>
<comment type="catalytic activity">
    <reaction evidence="1">
        <text>D-fructose(out) = D-fructose(in)</text>
        <dbReference type="Rhea" id="RHEA:60372"/>
        <dbReference type="ChEBI" id="CHEBI:37721"/>
    </reaction>
</comment>
<feature type="transmembrane region" description="Helical" evidence="15">
    <location>
        <begin position="189"/>
        <end position="211"/>
    </location>
</feature>
<dbReference type="Proteomes" id="UP001190640">
    <property type="component" value="Chromosome 13"/>
</dbReference>
<keyword evidence="7" id="KW-1003">Cell membrane</keyword>
<feature type="transmembrane region" description="Helical" evidence="15">
    <location>
        <begin position="369"/>
        <end position="398"/>
    </location>
</feature>
<evidence type="ECO:0000256" key="8">
    <source>
        <dbReference type="ARBA" id="ARBA00022597"/>
    </source>
</evidence>
<keyword evidence="6 14" id="KW-0813">Transport</keyword>
<dbReference type="RefSeq" id="XP_054852579.1">
    <property type="nucleotide sequence ID" value="XM_054996604.1"/>
</dbReference>
<evidence type="ECO:0000256" key="6">
    <source>
        <dbReference type="ARBA" id="ARBA00022448"/>
    </source>
</evidence>
<evidence type="ECO:0000256" key="4">
    <source>
        <dbReference type="ARBA" id="ARBA00007004"/>
    </source>
</evidence>
<dbReference type="Gene3D" id="1.20.1250.20">
    <property type="entry name" value="MFS general substrate transporter like domains"/>
    <property type="match status" value="1"/>
</dbReference>
<dbReference type="InterPro" id="IPR003663">
    <property type="entry name" value="Sugar/inositol_transpt"/>
</dbReference>
<dbReference type="KEGG" id="emc:129341417"/>
<evidence type="ECO:0000256" key="14">
    <source>
        <dbReference type="RuleBase" id="RU003346"/>
    </source>
</evidence>
<accession>A0AA97KCR7</accession>
<dbReference type="GO" id="GO:0055056">
    <property type="term" value="F:D-glucose transmembrane transporter activity"/>
    <property type="evidence" value="ECO:0007669"/>
    <property type="project" value="TreeGrafter"/>
</dbReference>
<evidence type="ECO:0000256" key="7">
    <source>
        <dbReference type="ARBA" id="ARBA00022475"/>
    </source>
</evidence>
<dbReference type="GO" id="GO:0070837">
    <property type="term" value="P:dehydroascorbic acid transport"/>
    <property type="evidence" value="ECO:0007669"/>
    <property type="project" value="TreeGrafter"/>
</dbReference>
<evidence type="ECO:0000256" key="11">
    <source>
        <dbReference type="ARBA" id="ARBA00023136"/>
    </source>
</evidence>
<evidence type="ECO:0000256" key="5">
    <source>
        <dbReference type="ARBA" id="ARBA00015973"/>
    </source>
</evidence>
<feature type="transmembrane region" description="Helical" evidence="15">
    <location>
        <begin position="341"/>
        <end position="363"/>
    </location>
</feature>
<sequence length="501" mass="55390">MTIGSLSDLIQYQRLFQLIIVLGVGGNLLIGFQVSVITYPSEDIKRFINATWVERYGYPLHPERLSLLWSFIVSIYCVGGVLGCLLTGPLAMRYGKRKSFMISDLIIIAAALLIGCSRMARSYEMILIGRFLYGITAGVCLNIHGQYVGEVSPKKLRGFANTTSSAFFALGKALGQLMGLREILGTKSFWPLLLALCGFAGLVQLLLLPFFPESPPYLLIQKDDKEGCLQAMKDLWGEGNHQAEMDDMMKQKAATTNSRSLSILEVMKEKSLRPSLCIVLVLIMSMQWCGLSAIYFYAFEVFRTAKLDDVLIPYVAVGVGTCEFISVILCSSIIDHVGRRVLLWGGYAMMALMMTFLIVTLSLQDQFPWMSYCSIVLIFLFVFSYGLGPCGGVISVMVEIFSQSARSSAFVIVGTISWMSLTVVGMGFPFVVENLGPFTFLIFLAVLIGIVIFIYIFLPETKGRSIADITEELGSIHFGKKLLLTALGMNSIRDHGLSTKL</sequence>
<feature type="transmembrane region" description="Helical" evidence="15">
    <location>
        <begin position="100"/>
        <end position="120"/>
    </location>
</feature>
<dbReference type="GO" id="GO:0046323">
    <property type="term" value="P:D-glucose import"/>
    <property type="evidence" value="ECO:0007669"/>
    <property type="project" value="TreeGrafter"/>
</dbReference>
<feature type="transmembrane region" description="Helical" evidence="15">
    <location>
        <begin position="67"/>
        <end position="88"/>
    </location>
</feature>
<feature type="transmembrane region" description="Helical" evidence="15">
    <location>
        <begin position="126"/>
        <end position="144"/>
    </location>
</feature>
<dbReference type="FunFam" id="1.20.1250.20:FF:001511">
    <property type="entry name" value="Solute carrier family 2, facilitated glucose transporter member 5"/>
    <property type="match status" value="1"/>
</dbReference>
<feature type="transmembrane region" description="Helical" evidence="15">
    <location>
        <begin position="276"/>
        <end position="299"/>
    </location>
</feature>
<feature type="transmembrane region" description="Helical" evidence="15">
    <location>
        <begin position="15"/>
        <end position="39"/>
    </location>
</feature>
<keyword evidence="11 15" id="KW-0472">Membrane</keyword>
<evidence type="ECO:0000256" key="10">
    <source>
        <dbReference type="ARBA" id="ARBA00022989"/>
    </source>
</evidence>
<reference evidence="18" key="1">
    <citation type="submission" date="2025-08" db="UniProtKB">
        <authorList>
            <consortium name="RefSeq"/>
        </authorList>
    </citation>
    <scope>IDENTIFICATION</scope>
    <source>
        <tissue evidence="18">Blood</tissue>
    </source>
</reference>
<feature type="transmembrane region" description="Helical" evidence="15">
    <location>
        <begin position="311"/>
        <end position="334"/>
    </location>
</feature>
<dbReference type="GO" id="GO:0042383">
    <property type="term" value="C:sarcolemma"/>
    <property type="evidence" value="ECO:0007669"/>
    <property type="project" value="UniProtKB-SubCell"/>
</dbReference>
<feature type="transmembrane region" description="Helical" evidence="15">
    <location>
        <begin position="438"/>
        <end position="458"/>
    </location>
</feature>
<dbReference type="InterPro" id="IPR005829">
    <property type="entry name" value="Sugar_transporter_CS"/>
</dbReference>
<organism evidence="17 18">
    <name type="scientific">Eublepharis macularius</name>
    <name type="common">Leopard gecko</name>
    <name type="synonym">Cyrtodactylus macularius</name>
    <dbReference type="NCBI Taxonomy" id="481883"/>
    <lineage>
        <taxon>Eukaryota</taxon>
        <taxon>Metazoa</taxon>
        <taxon>Chordata</taxon>
        <taxon>Craniata</taxon>
        <taxon>Vertebrata</taxon>
        <taxon>Euteleostomi</taxon>
        <taxon>Lepidosauria</taxon>
        <taxon>Squamata</taxon>
        <taxon>Bifurcata</taxon>
        <taxon>Gekkota</taxon>
        <taxon>Eublepharidae</taxon>
        <taxon>Eublepharinae</taxon>
        <taxon>Eublepharis</taxon>
    </lineage>
</organism>
<keyword evidence="10 15" id="KW-1133">Transmembrane helix</keyword>
<keyword evidence="9 15" id="KW-0812">Transmembrane</keyword>
<evidence type="ECO:0000256" key="1">
    <source>
        <dbReference type="ARBA" id="ARBA00000590"/>
    </source>
</evidence>
<protein>
    <recommendedName>
        <fullName evidence="5">Solute carrier family 2, facilitated glucose transporter member 5</fullName>
    </recommendedName>
    <alternativeName>
        <fullName evidence="13">Fructose transporter</fullName>
    </alternativeName>
    <alternativeName>
        <fullName evidence="12">Glucose transporter type 5, small intestine</fullName>
    </alternativeName>
</protein>
<dbReference type="Pfam" id="PF00083">
    <property type="entry name" value="Sugar_tr"/>
    <property type="match status" value="1"/>
</dbReference>
<evidence type="ECO:0000313" key="18">
    <source>
        <dbReference type="RefSeq" id="XP_054852579.1"/>
    </source>
</evidence>
<evidence type="ECO:0000256" key="9">
    <source>
        <dbReference type="ARBA" id="ARBA00022692"/>
    </source>
</evidence>
<comment type="subcellular location">
    <subcellularLocation>
        <location evidence="2">Cell membrane</location>
        <location evidence="2">Sarcolemma</location>
    </subcellularLocation>
    <subcellularLocation>
        <location evidence="3">Cell membrane</location>
        <topology evidence="3">Multi-pass membrane protein</topology>
    </subcellularLocation>
</comment>
<evidence type="ECO:0000256" key="2">
    <source>
        <dbReference type="ARBA" id="ARBA00004135"/>
    </source>
</evidence>
<dbReference type="InterPro" id="IPR036259">
    <property type="entry name" value="MFS_trans_sf"/>
</dbReference>